<dbReference type="EMBL" id="ML977322">
    <property type="protein sequence ID" value="KAF2115625.1"/>
    <property type="molecule type" value="Genomic_DNA"/>
</dbReference>
<dbReference type="AlphaFoldDB" id="A0A6A5Z8J9"/>
<organism evidence="2 3">
    <name type="scientific">Lophiotrema nucula</name>
    <dbReference type="NCBI Taxonomy" id="690887"/>
    <lineage>
        <taxon>Eukaryota</taxon>
        <taxon>Fungi</taxon>
        <taxon>Dikarya</taxon>
        <taxon>Ascomycota</taxon>
        <taxon>Pezizomycotina</taxon>
        <taxon>Dothideomycetes</taxon>
        <taxon>Pleosporomycetidae</taxon>
        <taxon>Pleosporales</taxon>
        <taxon>Lophiotremataceae</taxon>
        <taxon>Lophiotrema</taxon>
    </lineage>
</organism>
<keyword evidence="3" id="KW-1185">Reference proteome</keyword>
<protein>
    <submittedName>
        <fullName evidence="2">Uncharacterized protein</fullName>
    </submittedName>
</protein>
<sequence>MPIYSKSVYSDKRFLNDTGLSSDVTLDPDAGPSGSSTPSYRTQGTHIWHHRGHWRRAVHIPADNPLIKALLEAAESSLCPDKPNVNTVQGRPSQLDLNSLPALDNHLQHEELELNTIHRLPETAQRGASGDSSEYVRPVSFASVMTPEQYPQGRLREVRSSYFSPEQRSHLAVRNQTSIREVIDESASQTKLLILTDDAVTTRSSGPSVVSMPNFVPIQIGSIEDSGVDQVLRFVGSDGVVPGKLIDPLVDDLEPRTQVFSVELHPLLQIADRMLWSVKSTVKSKTRAPVLEVIGKLHEKTGDLIKRYGQREPGAVYHTEGTKGQATELRCEQRTLSFSRLSLAPTCLFRNLIGHYMDMLPALRLRTHRNRSSWEPKIPNIFKVTPLPPLERPVDVVLPCGCWHSKVLHKIFGAVPDDHPHHRQTLGPMSTSSSSLPTPEGDAGASLLRSHDTFPNFHEPHCFQYYLPLISDSQNDFYTEQDWVAFDMLSPALTQFSSEDEFVRSVAEIQELPVIRDQDFQYYPNSAWSASTGDGEGDALIEKKLKKKRAKLVKKKAWEEFRIEKTVRRWLGRMKLAI</sequence>
<evidence type="ECO:0000313" key="3">
    <source>
        <dbReference type="Proteomes" id="UP000799770"/>
    </source>
</evidence>
<accession>A0A6A5Z8J9</accession>
<reference evidence="2" key="1">
    <citation type="journal article" date="2020" name="Stud. Mycol.">
        <title>101 Dothideomycetes genomes: a test case for predicting lifestyles and emergence of pathogens.</title>
        <authorList>
            <person name="Haridas S."/>
            <person name="Albert R."/>
            <person name="Binder M."/>
            <person name="Bloem J."/>
            <person name="Labutti K."/>
            <person name="Salamov A."/>
            <person name="Andreopoulos B."/>
            <person name="Baker S."/>
            <person name="Barry K."/>
            <person name="Bills G."/>
            <person name="Bluhm B."/>
            <person name="Cannon C."/>
            <person name="Castanera R."/>
            <person name="Culley D."/>
            <person name="Daum C."/>
            <person name="Ezra D."/>
            <person name="Gonzalez J."/>
            <person name="Henrissat B."/>
            <person name="Kuo A."/>
            <person name="Liang C."/>
            <person name="Lipzen A."/>
            <person name="Lutzoni F."/>
            <person name="Magnuson J."/>
            <person name="Mondo S."/>
            <person name="Nolan M."/>
            <person name="Ohm R."/>
            <person name="Pangilinan J."/>
            <person name="Park H.-J."/>
            <person name="Ramirez L."/>
            <person name="Alfaro M."/>
            <person name="Sun H."/>
            <person name="Tritt A."/>
            <person name="Yoshinaga Y."/>
            <person name="Zwiers L.-H."/>
            <person name="Turgeon B."/>
            <person name="Goodwin S."/>
            <person name="Spatafora J."/>
            <person name="Crous P."/>
            <person name="Grigoriev I."/>
        </authorList>
    </citation>
    <scope>NUCLEOTIDE SEQUENCE</scope>
    <source>
        <strain evidence="2">CBS 627.86</strain>
    </source>
</reference>
<name>A0A6A5Z8J9_9PLEO</name>
<evidence type="ECO:0000313" key="2">
    <source>
        <dbReference type="EMBL" id="KAF2115625.1"/>
    </source>
</evidence>
<dbReference type="Proteomes" id="UP000799770">
    <property type="component" value="Unassembled WGS sequence"/>
</dbReference>
<gene>
    <name evidence="2" type="ORF">BDV96DRAFT_658871</name>
</gene>
<proteinExistence type="predicted"/>
<feature type="compositionally biased region" description="Polar residues" evidence="1">
    <location>
        <begin position="33"/>
        <end position="43"/>
    </location>
</feature>
<evidence type="ECO:0000256" key="1">
    <source>
        <dbReference type="SAM" id="MobiDB-lite"/>
    </source>
</evidence>
<feature type="compositionally biased region" description="Low complexity" evidence="1">
    <location>
        <begin position="425"/>
        <end position="439"/>
    </location>
</feature>
<feature type="region of interest" description="Disordered" evidence="1">
    <location>
        <begin position="20"/>
        <end position="43"/>
    </location>
</feature>
<dbReference type="OrthoDB" id="3801591at2759"/>
<feature type="region of interest" description="Disordered" evidence="1">
    <location>
        <begin position="419"/>
        <end position="443"/>
    </location>
</feature>